<dbReference type="STRING" id="1448321.A0A317WR80"/>
<organism evidence="3 4">
    <name type="scientific">Aspergillus heteromorphus CBS 117.55</name>
    <dbReference type="NCBI Taxonomy" id="1448321"/>
    <lineage>
        <taxon>Eukaryota</taxon>
        <taxon>Fungi</taxon>
        <taxon>Dikarya</taxon>
        <taxon>Ascomycota</taxon>
        <taxon>Pezizomycotina</taxon>
        <taxon>Eurotiomycetes</taxon>
        <taxon>Eurotiomycetidae</taxon>
        <taxon>Eurotiales</taxon>
        <taxon>Aspergillaceae</taxon>
        <taxon>Aspergillus</taxon>
        <taxon>Aspergillus subgen. Circumdati</taxon>
    </lineage>
</organism>
<name>A0A317WR80_9EURO</name>
<gene>
    <name evidence="3" type="ORF">BO70DRAFT_426631</name>
</gene>
<feature type="domain" description="SET" evidence="2">
    <location>
        <begin position="24"/>
        <end position="279"/>
    </location>
</feature>
<dbReference type="GeneID" id="37070048"/>
<accession>A0A317WR80</accession>
<dbReference type="InterPro" id="IPR046341">
    <property type="entry name" value="SET_dom_sf"/>
</dbReference>
<dbReference type="RefSeq" id="XP_025402123.1">
    <property type="nucleotide sequence ID" value="XM_025547811.1"/>
</dbReference>
<dbReference type="Proteomes" id="UP000247233">
    <property type="component" value="Unassembled WGS sequence"/>
</dbReference>
<keyword evidence="3" id="KW-0808">Transferase</keyword>
<dbReference type="AlphaFoldDB" id="A0A317WR80"/>
<keyword evidence="3" id="KW-0489">Methyltransferase</keyword>
<evidence type="ECO:0000313" key="3">
    <source>
        <dbReference type="EMBL" id="PWY88936.1"/>
    </source>
</evidence>
<dbReference type="InterPro" id="IPR001214">
    <property type="entry name" value="SET_dom"/>
</dbReference>
<evidence type="ECO:0000259" key="2">
    <source>
        <dbReference type="PROSITE" id="PS50280"/>
    </source>
</evidence>
<dbReference type="VEuPathDB" id="FungiDB:BO70DRAFT_426631"/>
<proteinExistence type="predicted"/>
<reference evidence="3 4" key="1">
    <citation type="submission" date="2016-12" db="EMBL/GenBank/DDBJ databases">
        <title>The genomes of Aspergillus section Nigri reveals drivers in fungal speciation.</title>
        <authorList>
            <consortium name="DOE Joint Genome Institute"/>
            <person name="Vesth T.C."/>
            <person name="Nybo J."/>
            <person name="Theobald S."/>
            <person name="Brandl J."/>
            <person name="Frisvad J.C."/>
            <person name="Nielsen K.F."/>
            <person name="Lyhne E.K."/>
            <person name="Kogle M.E."/>
            <person name="Kuo A."/>
            <person name="Riley R."/>
            <person name="Clum A."/>
            <person name="Nolan M."/>
            <person name="Lipzen A."/>
            <person name="Salamov A."/>
            <person name="Henrissat B."/>
            <person name="Wiebenga A."/>
            <person name="De Vries R.P."/>
            <person name="Grigoriev I.V."/>
            <person name="Mortensen U.H."/>
            <person name="Andersen M.R."/>
            <person name="Baker S.E."/>
        </authorList>
    </citation>
    <scope>NUCLEOTIDE SEQUENCE [LARGE SCALE GENOMIC DNA]</scope>
    <source>
        <strain evidence="3 4">CBS 117.55</strain>
    </source>
</reference>
<comment type="caution">
    <text evidence="3">The sequence shown here is derived from an EMBL/GenBank/DDBJ whole genome shotgun (WGS) entry which is preliminary data.</text>
</comment>
<dbReference type="SUPFAM" id="SSF82199">
    <property type="entry name" value="SET domain"/>
    <property type="match status" value="1"/>
</dbReference>
<dbReference type="EMBL" id="MSFL01000004">
    <property type="protein sequence ID" value="PWY88936.1"/>
    <property type="molecule type" value="Genomic_DNA"/>
</dbReference>
<dbReference type="PANTHER" id="PTHR13271">
    <property type="entry name" value="UNCHARACTERIZED PUTATIVE METHYLTRANSFERASE"/>
    <property type="match status" value="1"/>
</dbReference>
<dbReference type="InterPro" id="IPR050600">
    <property type="entry name" value="SETD3_SETD6_MTase"/>
</dbReference>
<dbReference type="PROSITE" id="PS50280">
    <property type="entry name" value="SET"/>
    <property type="match status" value="1"/>
</dbReference>
<evidence type="ECO:0000256" key="1">
    <source>
        <dbReference type="SAM" id="MobiDB-lite"/>
    </source>
</evidence>
<dbReference type="OrthoDB" id="341421at2759"/>
<protein>
    <submittedName>
        <fullName evidence="3">Ribosomal N-lysine methyltransferase</fullName>
    </submittedName>
</protein>
<dbReference type="Pfam" id="PF00856">
    <property type="entry name" value="SET"/>
    <property type="match status" value="1"/>
</dbReference>
<sequence>MDDSPGEEHLAFMRWAESAGIKIKGVTPARFPGRRLGMKATRTIRENETMLSIPVSLMLTIDSIPESFTARFHPATSIHGIMAAFLTHGDPALLQALDPWRRVWPTYQEFEDCMPVLWPEHLRVSNSSYETTSTTPAEKGDQKNENSKTLLPPSISGLWNTLPRESAGADYDTRYQNLLSKQEKRLKDAWGHVRAAFPETRWEAFAYYWFIINSRSFYYVSPGKEEPEDWNDAIGMVPFADYFNHVDDAACEVEFDGKKYTFKATRRYEKGEEIFMSYGAHSNDFLFVEYGFTLPTNPSDSIYLDDIIFASLSTAQKKELAAQEIFGNASNYEITHTSTTNPTLFAAALTYMPVRSWRSYVSGRSSRGVDSQKSASVIKAWAEQSTNPSNSNSSSNSNNMSKA</sequence>
<keyword evidence="4" id="KW-1185">Reference proteome</keyword>
<feature type="region of interest" description="Disordered" evidence="1">
    <location>
        <begin position="380"/>
        <end position="403"/>
    </location>
</feature>
<evidence type="ECO:0000313" key="4">
    <source>
        <dbReference type="Proteomes" id="UP000247233"/>
    </source>
</evidence>
<feature type="compositionally biased region" description="Low complexity" evidence="1">
    <location>
        <begin position="385"/>
        <end position="403"/>
    </location>
</feature>
<dbReference type="GO" id="GO:0032259">
    <property type="term" value="P:methylation"/>
    <property type="evidence" value="ECO:0007669"/>
    <property type="project" value="UniProtKB-KW"/>
</dbReference>
<dbReference type="SMART" id="SM00317">
    <property type="entry name" value="SET"/>
    <property type="match status" value="1"/>
</dbReference>
<feature type="region of interest" description="Disordered" evidence="1">
    <location>
        <begin position="129"/>
        <end position="155"/>
    </location>
</feature>
<dbReference type="PANTHER" id="PTHR13271:SF137">
    <property type="entry name" value="SET DOMAIN-CONTAINING PROTEIN"/>
    <property type="match status" value="1"/>
</dbReference>
<dbReference type="Gene3D" id="3.90.1410.10">
    <property type="entry name" value="set domain protein methyltransferase, domain 1"/>
    <property type="match status" value="1"/>
</dbReference>
<dbReference type="GO" id="GO:0016279">
    <property type="term" value="F:protein-lysine N-methyltransferase activity"/>
    <property type="evidence" value="ECO:0007669"/>
    <property type="project" value="TreeGrafter"/>
</dbReference>